<evidence type="ECO:0000313" key="5">
    <source>
        <dbReference type="EMBL" id="GIP55144.1"/>
    </source>
</evidence>
<feature type="transmembrane region" description="Helical" evidence="2">
    <location>
        <begin position="33"/>
        <end position="51"/>
    </location>
</feature>
<organism evidence="5 6">
    <name type="scientific">Paenibacillus vini</name>
    <dbReference type="NCBI Taxonomy" id="1476024"/>
    <lineage>
        <taxon>Bacteria</taxon>
        <taxon>Bacillati</taxon>
        <taxon>Bacillota</taxon>
        <taxon>Bacilli</taxon>
        <taxon>Bacillales</taxon>
        <taxon>Paenibacillaceae</taxon>
        <taxon>Paenibacillus</taxon>
    </lineage>
</organism>
<dbReference type="RefSeq" id="WP_211022140.1">
    <property type="nucleotide sequence ID" value="NZ_BOSL01000016.1"/>
</dbReference>
<evidence type="ECO:0000259" key="3">
    <source>
        <dbReference type="Pfam" id="PF09922"/>
    </source>
</evidence>
<dbReference type="Pfam" id="PF09922">
    <property type="entry name" value="LiaF-like_C"/>
    <property type="match status" value="1"/>
</dbReference>
<name>A0ABQ4MGN4_9BACL</name>
<proteinExistence type="predicted"/>
<dbReference type="InterPro" id="IPR054331">
    <property type="entry name" value="LiaF_TM"/>
</dbReference>
<feature type="region of interest" description="Disordered" evidence="1">
    <location>
        <begin position="118"/>
        <end position="142"/>
    </location>
</feature>
<sequence>MRNGLLGRLIGGLVLISVGGIFLLNQLGITDLSLGYLFSTYWPVFLILGGLSQLGNGQWRGSSFIGSAILIVIGGYFLANNLDLISLSPGDFFKFFFPLALIVGGLFVLFKPGHSRNDRDRNFPPPPPPPPSRPPVPPLNNKYIPEMESPLDSIFGGLEKDEAKKEDKFKYKHEKQRYDSFGMGNGSTGKPEIVNKSGFIGDVHLGQDYFELHPTNISHFIGDTIIDLTKAQIPYGETKINVSAFIGDVKVFIPEDMDIGITANSSAFIGDLKVLNQKQGGFMSNVDAQSPYYGEASKRVKLVVSVFIGDVKVNMVG</sequence>
<keyword evidence="2" id="KW-0472">Membrane</keyword>
<keyword evidence="2" id="KW-0812">Transmembrane</keyword>
<evidence type="ECO:0008006" key="7">
    <source>
        <dbReference type="Google" id="ProtNLM"/>
    </source>
</evidence>
<keyword evidence="2" id="KW-1133">Transmembrane helix</keyword>
<protein>
    <recommendedName>
        <fullName evidence="7">Cell wall-active antibiotics response protein</fullName>
    </recommendedName>
</protein>
<dbReference type="InterPro" id="IPR024425">
    <property type="entry name" value="LiaF-like_C"/>
</dbReference>
<evidence type="ECO:0000259" key="4">
    <source>
        <dbReference type="Pfam" id="PF22570"/>
    </source>
</evidence>
<dbReference type="InterPro" id="IPR047793">
    <property type="entry name" value="LiaF_C"/>
</dbReference>
<evidence type="ECO:0000313" key="6">
    <source>
        <dbReference type="Proteomes" id="UP000679992"/>
    </source>
</evidence>
<evidence type="ECO:0000256" key="2">
    <source>
        <dbReference type="SAM" id="Phobius"/>
    </source>
</evidence>
<feature type="compositionally biased region" description="Pro residues" evidence="1">
    <location>
        <begin position="123"/>
        <end position="138"/>
    </location>
</feature>
<dbReference type="Proteomes" id="UP000679992">
    <property type="component" value="Unassembled WGS sequence"/>
</dbReference>
<feature type="domain" description="Cell wall-active antibiotics response LiaF-like C-terminal" evidence="3">
    <location>
        <begin position="199"/>
        <end position="313"/>
    </location>
</feature>
<gene>
    <name evidence="5" type="ORF">J42TS3_41790</name>
</gene>
<evidence type="ECO:0000256" key="1">
    <source>
        <dbReference type="SAM" id="MobiDB-lite"/>
    </source>
</evidence>
<dbReference type="NCBIfam" id="NF040535">
    <property type="entry name" value="LiaF_C_term"/>
    <property type="match status" value="1"/>
</dbReference>
<feature type="domain" description="LiaF transmembrane" evidence="4">
    <location>
        <begin position="11"/>
        <end position="115"/>
    </location>
</feature>
<comment type="caution">
    <text evidence="5">The sequence shown here is derived from an EMBL/GenBank/DDBJ whole genome shotgun (WGS) entry which is preliminary data.</text>
</comment>
<keyword evidence="6" id="KW-1185">Reference proteome</keyword>
<reference evidence="5 6" key="1">
    <citation type="submission" date="2021-03" db="EMBL/GenBank/DDBJ databases">
        <title>Antimicrobial resistance genes in bacteria isolated from Japanese honey, and their potential for conferring macrolide and lincosamide resistance in the American foulbrood pathogen Paenibacillus larvae.</title>
        <authorList>
            <person name="Okamoto M."/>
            <person name="Kumagai M."/>
            <person name="Kanamori H."/>
            <person name="Takamatsu D."/>
        </authorList>
    </citation>
    <scope>NUCLEOTIDE SEQUENCE [LARGE SCALE GENOMIC DNA]</scope>
    <source>
        <strain evidence="5 6">J42TS3</strain>
    </source>
</reference>
<dbReference type="Pfam" id="PF22570">
    <property type="entry name" value="LiaF-TM"/>
    <property type="match status" value="1"/>
</dbReference>
<feature type="transmembrane region" description="Helical" evidence="2">
    <location>
        <begin position="63"/>
        <end position="80"/>
    </location>
</feature>
<feature type="transmembrane region" description="Helical" evidence="2">
    <location>
        <begin position="5"/>
        <end position="27"/>
    </location>
</feature>
<feature type="transmembrane region" description="Helical" evidence="2">
    <location>
        <begin position="92"/>
        <end position="110"/>
    </location>
</feature>
<accession>A0ABQ4MGN4</accession>
<dbReference type="EMBL" id="BOSL01000016">
    <property type="protein sequence ID" value="GIP55144.1"/>
    <property type="molecule type" value="Genomic_DNA"/>
</dbReference>